<evidence type="ECO:0000259" key="6">
    <source>
        <dbReference type="PROSITE" id="PS51379"/>
    </source>
</evidence>
<dbReference type="EMBL" id="DYZA01000207">
    <property type="protein sequence ID" value="HJD97999.1"/>
    <property type="molecule type" value="Genomic_DNA"/>
</dbReference>
<evidence type="ECO:0000256" key="2">
    <source>
        <dbReference type="ARBA" id="ARBA00022723"/>
    </source>
</evidence>
<dbReference type="PANTHER" id="PTHR43177:SF3">
    <property type="entry name" value="PROTEIN NRFC HOMOLOG"/>
    <property type="match status" value="1"/>
</dbReference>
<dbReference type="CDD" id="cd10551">
    <property type="entry name" value="PsrB"/>
    <property type="match status" value="1"/>
</dbReference>
<accession>A0A921DRZ0</accession>
<dbReference type="GO" id="GO:0046872">
    <property type="term" value="F:metal ion binding"/>
    <property type="evidence" value="ECO:0007669"/>
    <property type="project" value="UniProtKB-KW"/>
</dbReference>
<keyword evidence="4" id="KW-0411">Iron-sulfur</keyword>
<proteinExistence type="predicted"/>
<dbReference type="Proteomes" id="UP000698963">
    <property type="component" value="Unassembled WGS sequence"/>
</dbReference>
<evidence type="ECO:0000313" key="8">
    <source>
        <dbReference type="Proteomes" id="UP000698963"/>
    </source>
</evidence>
<dbReference type="InterPro" id="IPR050954">
    <property type="entry name" value="ET_IronSulfur_Cluster-Binding"/>
</dbReference>
<dbReference type="PROSITE" id="PS00198">
    <property type="entry name" value="4FE4S_FER_1"/>
    <property type="match status" value="1"/>
</dbReference>
<evidence type="ECO:0000256" key="1">
    <source>
        <dbReference type="ARBA" id="ARBA00022485"/>
    </source>
</evidence>
<sequence>MARYVMVIDSEKCMNCKACIIACQQRNHVPYGLSRNWVHETDSKSSPCGFKFQPGACMHCDDPSCVRACPTGATWKGADGAVEIDRSRCIGCGSCIAACPYHARFRHPVTGTADKCDYCRTSTPGEVPACVAVCPVHCRIFGDADDPSSDVAKALASRKAVHVIPMNSGAKPTLTYLDATTPAALPEGETVSYPVDAMRPLAKGVTWVGGLVLAALTGTFVRQLIKSSEKEDEEIAAEKKGAAAEAKKEDNA</sequence>
<feature type="domain" description="4Fe-4S ferredoxin-type" evidence="6">
    <location>
        <begin position="48"/>
        <end position="79"/>
    </location>
</feature>
<evidence type="ECO:0000256" key="4">
    <source>
        <dbReference type="ARBA" id="ARBA00023014"/>
    </source>
</evidence>
<feature type="region of interest" description="Disordered" evidence="5">
    <location>
        <begin position="230"/>
        <end position="252"/>
    </location>
</feature>
<name>A0A921DRZ0_9BACT</name>
<evidence type="ECO:0000313" key="7">
    <source>
        <dbReference type="EMBL" id="HJD97999.1"/>
    </source>
</evidence>
<keyword evidence="3" id="KW-0408">Iron</keyword>
<dbReference type="InterPro" id="IPR017900">
    <property type="entry name" value="4Fe4S_Fe_S_CS"/>
</dbReference>
<dbReference type="PANTHER" id="PTHR43177">
    <property type="entry name" value="PROTEIN NRFC"/>
    <property type="match status" value="1"/>
</dbReference>
<gene>
    <name evidence="7" type="ORF">K8W16_10195</name>
</gene>
<dbReference type="SUPFAM" id="SSF54862">
    <property type="entry name" value="4Fe-4S ferredoxins"/>
    <property type="match status" value="1"/>
</dbReference>
<dbReference type="RefSeq" id="WP_304123277.1">
    <property type="nucleotide sequence ID" value="NZ_DYZA01000207.1"/>
</dbReference>
<keyword evidence="1" id="KW-0004">4Fe-4S</keyword>
<reference evidence="7" key="2">
    <citation type="submission" date="2021-09" db="EMBL/GenBank/DDBJ databases">
        <authorList>
            <person name="Gilroy R."/>
        </authorList>
    </citation>
    <scope>NUCLEOTIDE SEQUENCE</scope>
    <source>
        <strain evidence="7">ChiGjej2B2-19336</strain>
    </source>
</reference>
<organism evidence="7 8">
    <name type="scientific">Mailhella massiliensis</name>
    <dbReference type="NCBI Taxonomy" id="1903261"/>
    <lineage>
        <taxon>Bacteria</taxon>
        <taxon>Pseudomonadati</taxon>
        <taxon>Thermodesulfobacteriota</taxon>
        <taxon>Desulfovibrionia</taxon>
        <taxon>Desulfovibrionales</taxon>
        <taxon>Desulfovibrionaceae</taxon>
        <taxon>Mailhella</taxon>
    </lineage>
</organism>
<dbReference type="Pfam" id="PF12800">
    <property type="entry name" value="Fer4_4"/>
    <property type="match status" value="1"/>
</dbReference>
<dbReference type="PROSITE" id="PS51379">
    <property type="entry name" value="4FE4S_FER_2"/>
    <property type="match status" value="3"/>
</dbReference>
<feature type="domain" description="4Fe-4S ferredoxin-type" evidence="6">
    <location>
        <begin position="80"/>
        <end position="109"/>
    </location>
</feature>
<dbReference type="Pfam" id="PF13247">
    <property type="entry name" value="Fer4_11"/>
    <property type="match status" value="1"/>
</dbReference>
<dbReference type="Gene3D" id="3.30.70.20">
    <property type="match status" value="2"/>
</dbReference>
<dbReference type="GO" id="GO:0051539">
    <property type="term" value="F:4 iron, 4 sulfur cluster binding"/>
    <property type="evidence" value="ECO:0007669"/>
    <property type="project" value="UniProtKB-KW"/>
</dbReference>
<comment type="caution">
    <text evidence="7">The sequence shown here is derived from an EMBL/GenBank/DDBJ whole genome shotgun (WGS) entry which is preliminary data.</text>
</comment>
<dbReference type="InterPro" id="IPR017896">
    <property type="entry name" value="4Fe4S_Fe-S-bd"/>
</dbReference>
<keyword evidence="2" id="KW-0479">Metal-binding</keyword>
<protein>
    <submittedName>
        <fullName evidence="7">4Fe-4S dicluster domain-containing protein</fullName>
    </submittedName>
</protein>
<reference evidence="7" key="1">
    <citation type="journal article" date="2021" name="PeerJ">
        <title>Extensive microbial diversity within the chicken gut microbiome revealed by metagenomics and culture.</title>
        <authorList>
            <person name="Gilroy R."/>
            <person name="Ravi A."/>
            <person name="Getino M."/>
            <person name="Pursley I."/>
            <person name="Horton D.L."/>
            <person name="Alikhan N.F."/>
            <person name="Baker D."/>
            <person name="Gharbi K."/>
            <person name="Hall N."/>
            <person name="Watson M."/>
            <person name="Adriaenssens E.M."/>
            <person name="Foster-Nyarko E."/>
            <person name="Jarju S."/>
            <person name="Secka A."/>
            <person name="Antonio M."/>
            <person name="Oren A."/>
            <person name="Chaudhuri R.R."/>
            <person name="La Ragione R."/>
            <person name="Hildebrand F."/>
            <person name="Pallen M.J."/>
        </authorList>
    </citation>
    <scope>NUCLEOTIDE SEQUENCE</scope>
    <source>
        <strain evidence="7">ChiGjej2B2-19336</strain>
    </source>
</reference>
<dbReference type="AlphaFoldDB" id="A0A921DRZ0"/>
<evidence type="ECO:0000256" key="3">
    <source>
        <dbReference type="ARBA" id="ARBA00023004"/>
    </source>
</evidence>
<evidence type="ECO:0000256" key="5">
    <source>
        <dbReference type="SAM" id="MobiDB-lite"/>
    </source>
</evidence>
<feature type="compositionally biased region" description="Basic and acidic residues" evidence="5">
    <location>
        <begin position="236"/>
        <end position="252"/>
    </location>
</feature>
<feature type="domain" description="4Fe-4S ferredoxin-type" evidence="6">
    <location>
        <begin position="4"/>
        <end position="34"/>
    </location>
</feature>